<dbReference type="Pfam" id="PF00155">
    <property type="entry name" value="Aminotran_1_2"/>
    <property type="match status" value="1"/>
</dbReference>
<evidence type="ECO:0000256" key="5">
    <source>
        <dbReference type="ARBA" id="ARBA00011738"/>
    </source>
</evidence>
<keyword evidence="13" id="KW-0012">Acyltransferase</keyword>
<organism evidence="13 14">
    <name type="scientific">Chengkuizengella marina</name>
    <dbReference type="NCBI Taxonomy" id="2507566"/>
    <lineage>
        <taxon>Bacteria</taxon>
        <taxon>Bacillati</taxon>
        <taxon>Bacillota</taxon>
        <taxon>Bacilli</taxon>
        <taxon>Bacillales</taxon>
        <taxon>Paenibacillaceae</taxon>
        <taxon>Chengkuizengella</taxon>
    </lineage>
</organism>
<dbReference type="Gene3D" id="3.90.1150.10">
    <property type="entry name" value="Aspartate Aminotransferase, domain 1"/>
    <property type="match status" value="1"/>
</dbReference>
<evidence type="ECO:0000256" key="1">
    <source>
        <dbReference type="ARBA" id="ARBA00001933"/>
    </source>
</evidence>
<feature type="domain" description="Aminotransferase class I/classII large" evidence="12">
    <location>
        <begin position="33"/>
        <end position="381"/>
    </location>
</feature>
<dbReference type="UniPathway" id="UPA00078"/>
<dbReference type="SUPFAM" id="SSF53383">
    <property type="entry name" value="PLP-dependent transferases"/>
    <property type="match status" value="1"/>
</dbReference>
<evidence type="ECO:0000256" key="8">
    <source>
        <dbReference type="ARBA" id="ARBA00022898"/>
    </source>
</evidence>
<dbReference type="GO" id="GO:0008710">
    <property type="term" value="F:8-amino-7-oxononanoate synthase activity"/>
    <property type="evidence" value="ECO:0007669"/>
    <property type="project" value="UniProtKB-UniRule"/>
</dbReference>
<dbReference type="Gene3D" id="3.40.640.10">
    <property type="entry name" value="Type I PLP-dependent aspartate aminotransferase-like (Major domain)"/>
    <property type="match status" value="1"/>
</dbReference>
<keyword evidence="6 11" id="KW-0808">Transferase</keyword>
<comment type="subunit">
    <text evidence="5 11">Homodimer.</text>
</comment>
<sequence>MQEELKQLEQKSQLRSLHETTILENGWILRDGKKMLNLASNDYLGLSERFNKTNVTELIEEEEPISSSLRFGSTASRLIVGNDPIYREFETQFASFKGTEDCLVFSSGYMANVGVISSIIGRKDVVFSDRLNHASIIDGIILSRAENKRYRHRDVEHLEYLLKKVDLNQKKLIVTDSIFSMDGSVAPLKQLVELKNKYGAMLMVDEAHSGGIYGMKGQGLVHALGLTDEVDILMGTFSKAYGCYGAYIAGDSILIQYLMNKARSFIFTTALPPINIAAIKQNWCRVKSENWRQKLLLEKSAWFKQQLQSRGFNIGESESQIIPLIVGDNKKTMEFSTLLQEKGVAAVAIRPPTVPEDTARIRFTIMSSHQDEDLKKVIEYIDEVGECLKVKK</sequence>
<dbReference type="InterPro" id="IPR050087">
    <property type="entry name" value="AON_synthase_class-II"/>
</dbReference>
<gene>
    <name evidence="13" type="primary">bioF</name>
    <name evidence="13" type="ORF">ERL59_06135</name>
</gene>
<reference evidence="13 14" key="1">
    <citation type="submission" date="2019-01" db="EMBL/GenBank/DDBJ databases">
        <title>Chengkuizengella sp. nov., isolated from deep-sea sediment of East Pacific Ocean.</title>
        <authorList>
            <person name="Yang J."/>
            <person name="Lai Q."/>
            <person name="Shao Z."/>
        </authorList>
    </citation>
    <scope>NUCLEOTIDE SEQUENCE [LARGE SCALE GENOMIC DNA]</scope>
    <source>
        <strain evidence="13 14">YPA3-1-1</strain>
    </source>
</reference>
<dbReference type="InterPro" id="IPR004839">
    <property type="entry name" value="Aminotransferase_I/II_large"/>
</dbReference>
<evidence type="ECO:0000256" key="2">
    <source>
        <dbReference type="ARBA" id="ARBA00002513"/>
    </source>
</evidence>
<name>A0A6N9PYD3_9BACL</name>
<comment type="catalytic activity">
    <reaction evidence="9 11">
        <text>6-carboxyhexanoyl-[ACP] + L-alanine + H(+) = (8S)-8-amino-7-oxononanoate + holo-[ACP] + CO2</text>
        <dbReference type="Rhea" id="RHEA:42288"/>
        <dbReference type="Rhea" id="RHEA-COMP:9685"/>
        <dbReference type="Rhea" id="RHEA-COMP:9955"/>
        <dbReference type="ChEBI" id="CHEBI:15378"/>
        <dbReference type="ChEBI" id="CHEBI:16526"/>
        <dbReference type="ChEBI" id="CHEBI:57972"/>
        <dbReference type="ChEBI" id="CHEBI:64479"/>
        <dbReference type="ChEBI" id="CHEBI:78846"/>
        <dbReference type="ChEBI" id="CHEBI:149468"/>
        <dbReference type="EC" id="2.3.1.47"/>
    </reaction>
</comment>
<evidence type="ECO:0000256" key="7">
    <source>
        <dbReference type="ARBA" id="ARBA00022756"/>
    </source>
</evidence>
<dbReference type="InterPro" id="IPR015422">
    <property type="entry name" value="PyrdxlP-dep_Trfase_small"/>
</dbReference>
<evidence type="ECO:0000313" key="13">
    <source>
        <dbReference type="EMBL" id="NBI28529.1"/>
    </source>
</evidence>
<comment type="function">
    <text evidence="2 11">Catalyzes the decarboxylative condensation of pimeloyl-[acyl-carrier protein] and L-alanine to produce 8-amino-7-oxononanoate (AON), [acyl-carrier protein], and carbon dioxide.</text>
</comment>
<protein>
    <recommendedName>
        <fullName evidence="11">8-amino-7-ketopelargonate synthase</fullName>
        <ecNumber evidence="11">2.3.1.47</ecNumber>
    </recommendedName>
</protein>
<dbReference type="PANTHER" id="PTHR13693:SF100">
    <property type="entry name" value="8-AMINO-7-OXONONANOATE SYNTHASE"/>
    <property type="match status" value="1"/>
</dbReference>
<evidence type="ECO:0000256" key="9">
    <source>
        <dbReference type="ARBA" id="ARBA00047715"/>
    </source>
</evidence>
<evidence type="ECO:0000256" key="3">
    <source>
        <dbReference type="ARBA" id="ARBA00004746"/>
    </source>
</evidence>
<comment type="caution">
    <text evidence="13">The sequence shown here is derived from an EMBL/GenBank/DDBJ whole genome shotgun (WGS) entry which is preliminary data.</text>
</comment>
<dbReference type="AlphaFoldDB" id="A0A6N9PYD3"/>
<evidence type="ECO:0000256" key="6">
    <source>
        <dbReference type="ARBA" id="ARBA00022679"/>
    </source>
</evidence>
<accession>A0A6N9PYD3</accession>
<dbReference type="GO" id="GO:0009102">
    <property type="term" value="P:biotin biosynthetic process"/>
    <property type="evidence" value="ECO:0007669"/>
    <property type="project" value="UniProtKB-UniRule"/>
</dbReference>
<evidence type="ECO:0000313" key="14">
    <source>
        <dbReference type="Proteomes" id="UP000448943"/>
    </source>
</evidence>
<evidence type="ECO:0000256" key="11">
    <source>
        <dbReference type="RuleBase" id="RU003693"/>
    </source>
</evidence>
<dbReference type="NCBIfam" id="TIGR00858">
    <property type="entry name" value="bioF"/>
    <property type="match status" value="1"/>
</dbReference>
<dbReference type="InterPro" id="IPR004723">
    <property type="entry name" value="AONS_Archaea/Proteobacteria"/>
</dbReference>
<comment type="cofactor">
    <cofactor evidence="1 10 11">
        <name>pyridoxal 5'-phosphate</name>
        <dbReference type="ChEBI" id="CHEBI:597326"/>
    </cofactor>
</comment>
<comment type="similarity">
    <text evidence="4 11">Belongs to the class-II pyridoxal-phosphate-dependent aminotransferase family. BioF subfamily.</text>
</comment>
<proteinExistence type="inferred from homology"/>
<keyword evidence="14" id="KW-1185">Reference proteome</keyword>
<dbReference type="InterPro" id="IPR001917">
    <property type="entry name" value="Aminotrans_II_pyridoxalP_BS"/>
</dbReference>
<evidence type="ECO:0000256" key="10">
    <source>
        <dbReference type="PIRSR" id="PIRSR604723-51"/>
    </source>
</evidence>
<dbReference type="InterPro" id="IPR015424">
    <property type="entry name" value="PyrdxlP-dep_Trfase"/>
</dbReference>
<dbReference type="Proteomes" id="UP000448943">
    <property type="component" value="Unassembled WGS sequence"/>
</dbReference>
<keyword evidence="7" id="KW-0093">Biotin biosynthesis</keyword>
<dbReference type="CDD" id="cd06454">
    <property type="entry name" value="KBL_like"/>
    <property type="match status" value="1"/>
</dbReference>
<evidence type="ECO:0000256" key="4">
    <source>
        <dbReference type="ARBA" id="ARBA00010008"/>
    </source>
</evidence>
<dbReference type="InterPro" id="IPR015421">
    <property type="entry name" value="PyrdxlP-dep_Trfase_major"/>
</dbReference>
<feature type="modified residue" description="N6-(pyridoxal phosphate)lysine" evidence="10">
    <location>
        <position position="239"/>
    </location>
</feature>
<dbReference type="OrthoDB" id="9807157at2"/>
<dbReference type="EMBL" id="SIJB01000015">
    <property type="protein sequence ID" value="NBI28529.1"/>
    <property type="molecule type" value="Genomic_DNA"/>
</dbReference>
<comment type="pathway">
    <text evidence="3 11">Cofactor biosynthesis; biotin biosynthesis.</text>
</comment>
<dbReference type="GO" id="GO:0030170">
    <property type="term" value="F:pyridoxal phosphate binding"/>
    <property type="evidence" value="ECO:0007669"/>
    <property type="project" value="InterPro"/>
</dbReference>
<keyword evidence="8 10" id="KW-0663">Pyridoxal phosphate</keyword>
<evidence type="ECO:0000259" key="12">
    <source>
        <dbReference type="Pfam" id="PF00155"/>
    </source>
</evidence>
<dbReference type="PANTHER" id="PTHR13693">
    <property type="entry name" value="CLASS II AMINOTRANSFERASE/8-AMINO-7-OXONONANOATE SYNTHASE"/>
    <property type="match status" value="1"/>
</dbReference>
<dbReference type="PROSITE" id="PS00599">
    <property type="entry name" value="AA_TRANSFER_CLASS_2"/>
    <property type="match status" value="1"/>
</dbReference>
<dbReference type="EC" id="2.3.1.47" evidence="11"/>